<evidence type="ECO:0000313" key="1">
    <source>
        <dbReference type="EMBL" id="NBI35407.1"/>
    </source>
</evidence>
<gene>
    <name evidence="1" type="ORF">D1639_10300</name>
</gene>
<sequence>MKFGDLDVVKLDDGRVGTIVCVFDGGESFEVDFEDNAASDKYPTEAVRADQIIENLGH</sequence>
<protein>
    <submittedName>
        <fullName evidence="1">DUF4926 domain-containing protein</fullName>
    </submittedName>
</protein>
<dbReference type="AlphaFoldDB" id="A0A7C9NN05"/>
<name>A0A7C9NN05_9BACT</name>
<proteinExistence type="predicted"/>
<comment type="caution">
    <text evidence="1">The sequence shown here is derived from an EMBL/GenBank/DDBJ whole genome shotgun (WGS) entry which is preliminary data.</text>
</comment>
<organism evidence="1">
    <name type="scientific">Muribaculaceae bacterium Z82</name>
    <dbReference type="NCBI Taxonomy" id="2304548"/>
    <lineage>
        <taxon>Bacteria</taxon>
        <taxon>Pseudomonadati</taxon>
        <taxon>Bacteroidota</taxon>
        <taxon>Bacteroidia</taxon>
        <taxon>Bacteroidales</taxon>
        <taxon>Muribaculaceae</taxon>
    </lineage>
</organism>
<dbReference type="EMBL" id="QWKH01000116">
    <property type="protein sequence ID" value="NBI35407.1"/>
    <property type="molecule type" value="Genomic_DNA"/>
</dbReference>
<reference evidence="1" key="1">
    <citation type="submission" date="2018-08" db="EMBL/GenBank/DDBJ databases">
        <title>Murine metabolic-syndrome-specific gut microbial biobank.</title>
        <authorList>
            <person name="Liu C."/>
        </authorList>
    </citation>
    <scope>NUCLEOTIDE SEQUENCE [LARGE SCALE GENOMIC DNA]</scope>
    <source>
        <strain evidence="1">Z82</strain>
    </source>
</reference>
<accession>A0A7C9NN05</accession>